<feature type="region of interest" description="Disordered" evidence="1">
    <location>
        <begin position="85"/>
        <end position="151"/>
    </location>
</feature>
<feature type="compositionally biased region" description="Low complexity" evidence="1">
    <location>
        <begin position="508"/>
        <end position="527"/>
    </location>
</feature>
<feature type="region of interest" description="Disordered" evidence="1">
    <location>
        <begin position="249"/>
        <end position="275"/>
    </location>
</feature>
<dbReference type="OrthoDB" id="550829at2759"/>
<sequence>MVPLLDWLRKANEALGGDQLARRQVCVFCPGLTGGTDEPNQWRGATIRRVDPVTAAAELKYHDDRRKRSKAHLYLPLALLHWARCPPRPGQEPRPVDAGPEAASPPAAAAAAAAAVRSSPSKRQARGADEDEGEDGDVGDCGDMRELDSDDPDLDLVRLHRELSQDAFELMSADWAAVATVAAANTAAVAARRAAHLPAPQQQEPHRQQQGPQQQGPQQQPQGPQQSCGKRSQPLDMTTDLMQQTQPPRLLRQQHQHHHHHHHHHHHPHHQVAKMLRTGSDTATVAAAYGGMSLGAHCSSVPSGSYSGGGPQQGSRSFTRMSAEEMPAAAAAAAAAGAYRPGSGTASWAVPLVPQQQPGFSNAAATTGTSVRASSGGTSVRASSGPSAFVDNSFMFAFSSGGTPRANVAAAAPAAATAAAAGTAAADNLYRSTNSSFTCGVDGGARGLVAGQQQGPAAAAAGGRSIYHSRSTSSSATSVASSSHLFAPTGLNGPPAGASPSPSPPLPLVAWQRQQQQQPAGTAGPGAAFTLEGPVMAFLRNRSSPIPPAGSAAASTQPRAPPTIVPGATAAAAAVGGAYACTAVTEAPVLAPSSQPAPQPQSPASWALSPSPSINILGGADKELASLFAEIERCDWRPLAAPPPSAAGAPFARQQAPAAFIAGAPRANSVQLPNSCAAGAAGGVMIKQEHWAS</sequence>
<gene>
    <name evidence="2" type="ORF">HXX76_006683</name>
</gene>
<protein>
    <submittedName>
        <fullName evidence="2">Uncharacterized protein</fullName>
    </submittedName>
</protein>
<evidence type="ECO:0000313" key="3">
    <source>
        <dbReference type="Proteomes" id="UP000650467"/>
    </source>
</evidence>
<feature type="region of interest" description="Disordered" evidence="1">
    <location>
        <begin position="485"/>
        <end position="527"/>
    </location>
</feature>
<proteinExistence type="predicted"/>
<feature type="compositionally biased region" description="Low complexity" evidence="1">
    <location>
        <begin position="490"/>
        <end position="500"/>
    </location>
</feature>
<feature type="region of interest" description="Disordered" evidence="1">
    <location>
        <begin position="192"/>
        <end position="233"/>
    </location>
</feature>
<evidence type="ECO:0000313" key="2">
    <source>
        <dbReference type="EMBL" id="KAG2436376.1"/>
    </source>
</evidence>
<evidence type="ECO:0000256" key="1">
    <source>
        <dbReference type="SAM" id="MobiDB-lite"/>
    </source>
</evidence>
<name>A0A835W5E3_CHLIN</name>
<feature type="region of interest" description="Disordered" evidence="1">
    <location>
        <begin position="302"/>
        <end position="322"/>
    </location>
</feature>
<accession>A0A835W5E3</accession>
<keyword evidence="3" id="KW-1185">Reference proteome</keyword>
<feature type="region of interest" description="Disordered" evidence="1">
    <location>
        <begin position="360"/>
        <end position="382"/>
    </location>
</feature>
<dbReference type="EMBL" id="JAEHOC010000013">
    <property type="protein sequence ID" value="KAG2436376.1"/>
    <property type="molecule type" value="Genomic_DNA"/>
</dbReference>
<feature type="region of interest" description="Disordered" evidence="1">
    <location>
        <begin position="540"/>
        <end position="560"/>
    </location>
</feature>
<feature type="compositionally biased region" description="Basic residues" evidence="1">
    <location>
        <begin position="252"/>
        <end position="272"/>
    </location>
</feature>
<feature type="compositionally biased region" description="Low complexity" evidence="1">
    <location>
        <begin position="200"/>
        <end position="226"/>
    </location>
</feature>
<feature type="compositionally biased region" description="Low complexity" evidence="1">
    <location>
        <begin position="98"/>
        <end position="121"/>
    </location>
</feature>
<dbReference type="AlphaFoldDB" id="A0A835W5E3"/>
<comment type="caution">
    <text evidence="2">The sequence shown here is derived from an EMBL/GenBank/DDBJ whole genome shotgun (WGS) entry which is preliminary data.</text>
</comment>
<feature type="compositionally biased region" description="Acidic residues" evidence="1">
    <location>
        <begin position="129"/>
        <end position="140"/>
    </location>
</feature>
<organism evidence="2 3">
    <name type="scientific">Chlamydomonas incerta</name>
    <dbReference type="NCBI Taxonomy" id="51695"/>
    <lineage>
        <taxon>Eukaryota</taxon>
        <taxon>Viridiplantae</taxon>
        <taxon>Chlorophyta</taxon>
        <taxon>core chlorophytes</taxon>
        <taxon>Chlorophyceae</taxon>
        <taxon>CS clade</taxon>
        <taxon>Chlamydomonadales</taxon>
        <taxon>Chlamydomonadaceae</taxon>
        <taxon>Chlamydomonas</taxon>
    </lineage>
</organism>
<reference evidence="2" key="1">
    <citation type="journal article" date="2020" name="bioRxiv">
        <title>Comparative genomics of Chlamydomonas.</title>
        <authorList>
            <person name="Craig R.J."/>
            <person name="Hasan A.R."/>
            <person name="Ness R.W."/>
            <person name="Keightley P.D."/>
        </authorList>
    </citation>
    <scope>NUCLEOTIDE SEQUENCE</scope>
    <source>
        <strain evidence="2">SAG 7.73</strain>
    </source>
</reference>
<dbReference type="Proteomes" id="UP000650467">
    <property type="component" value="Unassembled WGS sequence"/>
</dbReference>